<dbReference type="SMART" id="SM00291">
    <property type="entry name" value="ZnF_ZZ"/>
    <property type="match status" value="1"/>
</dbReference>
<dbReference type="Pfam" id="PF04434">
    <property type="entry name" value="SWIM"/>
    <property type="match status" value="1"/>
</dbReference>
<dbReference type="InterPro" id="IPR013083">
    <property type="entry name" value="Znf_RING/FYVE/PHD"/>
</dbReference>
<dbReference type="AlphaFoldDB" id="A0A1B6CZW7"/>
<keyword evidence="3" id="KW-0862">Zinc</keyword>
<name>A0A1B6CZW7_9HEMI</name>
<dbReference type="PROSITE" id="PS50089">
    <property type="entry name" value="ZF_RING_2"/>
    <property type="match status" value="1"/>
</dbReference>
<feature type="region of interest" description="Disordered" evidence="5">
    <location>
        <begin position="437"/>
        <end position="514"/>
    </location>
</feature>
<dbReference type="SUPFAM" id="SSF57850">
    <property type="entry name" value="RING/U-box"/>
    <property type="match status" value="2"/>
</dbReference>
<dbReference type="InterPro" id="IPR043145">
    <property type="entry name" value="Znf_ZZ_sf"/>
</dbReference>
<evidence type="ECO:0000259" key="7">
    <source>
        <dbReference type="PROSITE" id="PS50966"/>
    </source>
</evidence>
<reference evidence="8" key="1">
    <citation type="submission" date="2015-12" db="EMBL/GenBank/DDBJ databases">
        <title>De novo transcriptome assembly of four potential Pierce s Disease insect vectors from Arizona vineyards.</title>
        <authorList>
            <person name="Tassone E.E."/>
        </authorList>
    </citation>
    <scope>NUCLEOTIDE SEQUENCE</scope>
</reference>
<evidence type="ECO:0000256" key="5">
    <source>
        <dbReference type="SAM" id="MobiDB-lite"/>
    </source>
</evidence>
<evidence type="ECO:0000256" key="1">
    <source>
        <dbReference type="ARBA" id="ARBA00022723"/>
    </source>
</evidence>
<feature type="region of interest" description="Disordered" evidence="5">
    <location>
        <begin position="372"/>
        <end position="413"/>
    </location>
</feature>
<sequence>MARLSTWRLNCPLSVKKLHYKIMTEDCGLFLLRQSGPFGFIVQKDNHKPVQVRLGDPHKCSCKEFNLTRELCLHICWVILKKFKLLSSNQLSFQLGLVPRELDVCLQPKEKIHHPVKVFSKERVTTAAVVARKIKSTDSCSICLQLFRSVGVAVTFCKYGCGNAVHTHCMVQVALHQTSPTPSSDRLLTCPLCRGVFSSWKELLESQRKEMMGCTKLSPLPRHDLTCAFCSTTPIAGNVYRCTQCPQVIVCAACVNCSNFLHFHSNHPLSVKSDLGEKWRPSNLRRAIKTKPEVEAGRNPEETKLIVDLQSECGYRLHEIKSLRMPPSLNSSPHRTLRRQNAITPSYNLPPPEVRIIQMCLSKRPPEVKVEITPRQCHKSEHPTPSLSFRPQKKTKKKKSQKDTKEVENSLAGRALGAQVHPLMAVLMSPRPLSLSHNSDFAHGARETEEEEEKKKPSREKSARLTITSLEFPDQASIQHSSALPPRRLRACLGRTPRSSSSATCIGSAFIKEN</sequence>
<protein>
    <recommendedName>
        <fullName evidence="9">SWIM-type domain-containing protein</fullName>
    </recommendedName>
</protein>
<accession>A0A1B6CZW7</accession>
<dbReference type="EMBL" id="GEDC01018306">
    <property type="protein sequence ID" value="JAS18992.1"/>
    <property type="molecule type" value="Transcribed_RNA"/>
</dbReference>
<feature type="compositionally biased region" description="Basic and acidic residues" evidence="5">
    <location>
        <begin position="372"/>
        <end position="382"/>
    </location>
</feature>
<dbReference type="PANTHER" id="PTHR21540">
    <property type="entry name" value="RING FINGER AND SWIM DOMAIN-CONTAINING PROTEIN 2"/>
    <property type="match status" value="1"/>
</dbReference>
<evidence type="ECO:0000256" key="4">
    <source>
        <dbReference type="PROSITE-ProRule" id="PRU00175"/>
    </source>
</evidence>
<keyword evidence="2 4" id="KW-0863">Zinc-finger</keyword>
<evidence type="ECO:0000313" key="8">
    <source>
        <dbReference type="EMBL" id="JAS18992.1"/>
    </source>
</evidence>
<dbReference type="InterPro" id="IPR007527">
    <property type="entry name" value="Znf_SWIM"/>
</dbReference>
<dbReference type="GO" id="GO:0061630">
    <property type="term" value="F:ubiquitin protein ligase activity"/>
    <property type="evidence" value="ECO:0007669"/>
    <property type="project" value="InterPro"/>
</dbReference>
<feature type="compositionally biased region" description="Basic and acidic residues" evidence="5">
    <location>
        <begin position="443"/>
        <end position="463"/>
    </location>
</feature>
<keyword evidence="1" id="KW-0479">Metal-binding</keyword>
<feature type="compositionally biased region" description="Basic residues" evidence="5">
    <location>
        <begin position="391"/>
        <end position="400"/>
    </location>
</feature>
<evidence type="ECO:0000256" key="2">
    <source>
        <dbReference type="ARBA" id="ARBA00022771"/>
    </source>
</evidence>
<feature type="domain" description="SWIM-type" evidence="7">
    <location>
        <begin position="50"/>
        <end position="83"/>
    </location>
</feature>
<dbReference type="Gene3D" id="3.30.40.10">
    <property type="entry name" value="Zinc/RING finger domain, C3HC4 (zinc finger)"/>
    <property type="match status" value="1"/>
</dbReference>
<proteinExistence type="predicted"/>
<gene>
    <name evidence="8" type="ORF">g.31850</name>
</gene>
<dbReference type="Gene3D" id="3.30.60.90">
    <property type="match status" value="1"/>
</dbReference>
<dbReference type="InterPro" id="IPR039903">
    <property type="entry name" value="Zswim2"/>
</dbReference>
<evidence type="ECO:0000259" key="6">
    <source>
        <dbReference type="PROSITE" id="PS50089"/>
    </source>
</evidence>
<dbReference type="InterPro" id="IPR000433">
    <property type="entry name" value="Znf_ZZ"/>
</dbReference>
<dbReference type="PANTHER" id="PTHR21540:SF3">
    <property type="entry name" value="E3 UBIQUITIN-PROTEIN LIGASE ZSWIM2"/>
    <property type="match status" value="1"/>
</dbReference>
<dbReference type="PROSITE" id="PS50966">
    <property type="entry name" value="ZF_SWIM"/>
    <property type="match status" value="1"/>
</dbReference>
<organism evidence="8">
    <name type="scientific">Clastoptera arizonana</name>
    <name type="common">Arizona spittle bug</name>
    <dbReference type="NCBI Taxonomy" id="38151"/>
    <lineage>
        <taxon>Eukaryota</taxon>
        <taxon>Metazoa</taxon>
        <taxon>Ecdysozoa</taxon>
        <taxon>Arthropoda</taxon>
        <taxon>Hexapoda</taxon>
        <taxon>Insecta</taxon>
        <taxon>Pterygota</taxon>
        <taxon>Neoptera</taxon>
        <taxon>Paraneoptera</taxon>
        <taxon>Hemiptera</taxon>
        <taxon>Auchenorrhyncha</taxon>
        <taxon>Cercopoidea</taxon>
        <taxon>Clastopteridae</taxon>
        <taxon>Clastoptera</taxon>
    </lineage>
</organism>
<evidence type="ECO:0008006" key="9">
    <source>
        <dbReference type="Google" id="ProtNLM"/>
    </source>
</evidence>
<dbReference type="InterPro" id="IPR001841">
    <property type="entry name" value="Znf_RING"/>
</dbReference>
<feature type="domain" description="RING-type" evidence="6">
    <location>
        <begin position="140"/>
        <end position="194"/>
    </location>
</feature>
<dbReference type="GO" id="GO:0008270">
    <property type="term" value="F:zinc ion binding"/>
    <property type="evidence" value="ECO:0007669"/>
    <property type="project" value="UniProtKB-KW"/>
</dbReference>
<evidence type="ECO:0000256" key="3">
    <source>
        <dbReference type="ARBA" id="ARBA00022833"/>
    </source>
</evidence>